<dbReference type="PANTHER" id="PTHR43823:SF3">
    <property type="entry name" value="MULTIDRUG EXPORT PROTEIN MEPA"/>
    <property type="match status" value="1"/>
</dbReference>
<feature type="transmembrane region" description="Helical" evidence="10">
    <location>
        <begin position="171"/>
        <end position="191"/>
    </location>
</feature>
<dbReference type="PANTHER" id="PTHR43823">
    <property type="entry name" value="SPORULATION PROTEIN YKVU"/>
    <property type="match status" value="1"/>
</dbReference>
<keyword evidence="12" id="KW-1185">Reference proteome</keyword>
<feature type="transmembrane region" description="Helical" evidence="10">
    <location>
        <begin position="319"/>
        <end position="338"/>
    </location>
</feature>
<dbReference type="InterPro" id="IPR002528">
    <property type="entry name" value="MATE_fam"/>
</dbReference>
<evidence type="ECO:0000256" key="6">
    <source>
        <dbReference type="ARBA" id="ARBA00022692"/>
    </source>
</evidence>
<proteinExistence type="inferred from homology"/>
<evidence type="ECO:0000256" key="9">
    <source>
        <dbReference type="ARBA" id="ARBA00023251"/>
    </source>
</evidence>
<keyword evidence="5" id="KW-1003">Cell membrane</keyword>
<dbReference type="CDD" id="cd13143">
    <property type="entry name" value="MATE_MepA_like"/>
    <property type="match status" value="1"/>
</dbReference>
<keyword evidence="9" id="KW-0046">Antibiotic resistance</keyword>
<feature type="transmembrane region" description="Helical" evidence="10">
    <location>
        <begin position="95"/>
        <end position="117"/>
    </location>
</feature>
<reference evidence="11 12" key="1">
    <citation type="submission" date="2024-03" db="EMBL/GenBank/DDBJ databases">
        <title>Human intestinal bacterial collection.</title>
        <authorList>
            <person name="Pauvert C."/>
            <person name="Hitch T.C.A."/>
            <person name="Clavel T."/>
        </authorList>
    </citation>
    <scope>NUCLEOTIDE SEQUENCE [LARGE SCALE GENOMIC DNA]</scope>
    <source>
        <strain evidence="11 12">CLA-AP-H27</strain>
    </source>
</reference>
<evidence type="ECO:0000256" key="10">
    <source>
        <dbReference type="SAM" id="Phobius"/>
    </source>
</evidence>
<dbReference type="Pfam" id="PF01554">
    <property type="entry name" value="MatE"/>
    <property type="match status" value="2"/>
</dbReference>
<accession>A0ABV1HL73</accession>
<comment type="subcellular location">
    <subcellularLocation>
        <location evidence="1">Cell membrane</location>
        <topology evidence="1">Multi-pass membrane protein</topology>
    </subcellularLocation>
</comment>
<feature type="transmembrane region" description="Helical" evidence="10">
    <location>
        <begin position="12"/>
        <end position="35"/>
    </location>
</feature>
<comment type="caution">
    <text evidence="11">The sequence shown here is derived from an EMBL/GenBank/DDBJ whole genome shotgun (WGS) entry which is preliminary data.</text>
</comment>
<comment type="similarity">
    <text evidence="2">Belongs to the multi antimicrobial extrusion (MATE) (TC 2.A.66.1) family. MepA subfamily.</text>
</comment>
<feature type="transmembrane region" description="Helical" evidence="10">
    <location>
        <begin position="137"/>
        <end position="159"/>
    </location>
</feature>
<keyword evidence="7 10" id="KW-1133">Transmembrane helix</keyword>
<sequence>MKLENDLDTDDIRGLVLRLALPSMLAQFVSVFYSIVDRMYIGNIPKIGEVALAGVGICGPIVTLVSSFAILVGVGGAPLMSIRLGQKNEKGARQILANCFLMLTVMALVLTVCVLGMREKLLWWFGAGETTFPYALSYMTIYLCGTFFALMTTGMNQFIICQGFAKVGMKAVMIGAVANIVLDPIFIFGLHLDVRGAALATVLSQMCSCLYVLRFLFGKKAPIRITFHGYDPKLMLQVAKVGFSPFVIIALDNVLIISQNMVIQRLGGPGQGDTILTCAAIVQSFMLIITMPLGGITSGTQTILGYNYGAKRPDRIWKAERWIVTCCLVFNTIMFLAAQCIPEVFVRIFTRNEEYVALSAWAIRVSTLGVIPLAIQYTVVDGFTGMGIAKVAITLSLFRKFIYFSSVVLIPLLTGVTNVFYAETVSDFAGPVFSTILFLLVFQKVVGDPKKVSAA</sequence>
<keyword evidence="4" id="KW-0813">Transport</keyword>
<dbReference type="PIRSF" id="PIRSF006603">
    <property type="entry name" value="DinF"/>
    <property type="match status" value="1"/>
</dbReference>
<evidence type="ECO:0000256" key="3">
    <source>
        <dbReference type="ARBA" id="ARBA00022106"/>
    </source>
</evidence>
<evidence type="ECO:0000256" key="1">
    <source>
        <dbReference type="ARBA" id="ARBA00004651"/>
    </source>
</evidence>
<evidence type="ECO:0000313" key="11">
    <source>
        <dbReference type="EMBL" id="MEQ2562816.1"/>
    </source>
</evidence>
<feature type="transmembrane region" description="Helical" evidence="10">
    <location>
        <begin position="197"/>
        <end position="217"/>
    </location>
</feature>
<evidence type="ECO:0000256" key="2">
    <source>
        <dbReference type="ARBA" id="ARBA00008417"/>
    </source>
</evidence>
<evidence type="ECO:0000256" key="4">
    <source>
        <dbReference type="ARBA" id="ARBA00022448"/>
    </source>
</evidence>
<dbReference type="InterPro" id="IPR045070">
    <property type="entry name" value="MATE_MepA-like"/>
</dbReference>
<organism evidence="11 12">
    <name type="scientific">Ventrimonas faecis</name>
    <dbReference type="NCBI Taxonomy" id="3133170"/>
    <lineage>
        <taxon>Bacteria</taxon>
        <taxon>Bacillati</taxon>
        <taxon>Bacillota</taxon>
        <taxon>Clostridia</taxon>
        <taxon>Lachnospirales</taxon>
        <taxon>Lachnospiraceae</taxon>
        <taxon>Ventrimonas</taxon>
    </lineage>
</organism>
<feature type="transmembrane region" description="Helical" evidence="10">
    <location>
        <begin position="238"/>
        <end position="262"/>
    </location>
</feature>
<feature type="transmembrane region" description="Helical" evidence="10">
    <location>
        <begin position="50"/>
        <end position="74"/>
    </location>
</feature>
<evidence type="ECO:0000313" key="12">
    <source>
        <dbReference type="Proteomes" id="UP001437460"/>
    </source>
</evidence>
<dbReference type="RefSeq" id="WP_349229049.1">
    <property type="nucleotide sequence ID" value="NZ_JBBMFJ010000010.1"/>
</dbReference>
<evidence type="ECO:0000256" key="8">
    <source>
        <dbReference type="ARBA" id="ARBA00023136"/>
    </source>
</evidence>
<feature type="transmembrane region" description="Helical" evidence="10">
    <location>
        <begin position="428"/>
        <end position="446"/>
    </location>
</feature>
<feature type="transmembrane region" description="Helical" evidence="10">
    <location>
        <begin position="274"/>
        <end position="298"/>
    </location>
</feature>
<keyword evidence="6 10" id="KW-0812">Transmembrane</keyword>
<keyword evidence="8 10" id="KW-0472">Membrane</keyword>
<protein>
    <recommendedName>
        <fullName evidence="3">Multidrug export protein MepA</fullName>
    </recommendedName>
</protein>
<dbReference type="NCBIfam" id="TIGR00797">
    <property type="entry name" value="matE"/>
    <property type="match status" value="1"/>
</dbReference>
<dbReference type="InterPro" id="IPR048279">
    <property type="entry name" value="MdtK-like"/>
</dbReference>
<feature type="transmembrane region" description="Helical" evidence="10">
    <location>
        <begin position="401"/>
        <end position="422"/>
    </location>
</feature>
<dbReference type="InterPro" id="IPR051327">
    <property type="entry name" value="MATE_MepA_subfamily"/>
</dbReference>
<name>A0ABV1HL73_9FIRM</name>
<dbReference type="EMBL" id="JBBMFJ010000010">
    <property type="protein sequence ID" value="MEQ2562816.1"/>
    <property type="molecule type" value="Genomic_DNA"/>
</dbReference>
<gene>
    <name evidence="11" type="ORF">WMO41_06525</name>
</gene>
<feature type="transmembrane region" description="Helical" evidence="10">
    <location>
        <begin position="358"/>
        <end position="380"/>
    </location>
</feature>
<evidence type="ECO:0000256" key="7">
    <source>
        <dbReference type="ARBA" id="ARBA00022989"/>
    </source>
</evidence>
<evidence type="ECO:0000256" key="5">
    <source>
        <dbReference type="ARBA" id="ARBA00022475"/>
    </source>
</evidence>
<dbReference type="Proteomes" id="UP001437460">
    <property type="component" value="Unassembled WGS sequence"/>
</dbReference>